<evidence type="ECO:0008006" key="6">
    <source>
        <dbReference type="Google" id="ProtNLM"/>
    </source>
</evidence>
<accession>A0A4P6JQY7</accession>
<evidence type="ECO:0000256" key="1">
    <source>
        <dbReference type="SAM" id="MobiDB-lite"/>
    </source>
</evidence>
<dbReference type="PANTHER" id="PTHR43739:SF5">
    <property type="entry name" value="EXO-ALPHA-SIALIDASE"/>
    <property type="match status" value="1"/>
</dbReference>
<reference evidence="4 5" key="1">
    <citation type="submission" date="2019-01" db="EMBL/GenBank/DDBJ databases">
        <title>Ktedonosporobacter rubrisoli SCAWS-G2.</title>
        <authorList>
            <person name="Huang Y."/>
            <person name="Yan B."/>
        </authorList>
    </citation>
    <scope>NUCLEOTIDE SEQUENCE [LARGE SCALE GENOMIC DNA]</scope>
    <source>
        <strain evidence="4 5">SCAWS-G2</strain>
    </source>
</reference>
<dbReference type="EMBL" id="CP035758">
    <property type="protein sequence ID" value="QBD77724.1"/>
    <property type="molecule type" value="Genomic_DNA"/>
</dbReference>
<sequence>MLTILLCLLLTTLSSCGPSTGIFATGNWQDSGLHQHIRALAVDPNNPGTLYAADTQGHIFYSTDAAQHWNERSTGLSLPNPVHALALDIPGKKLYAATAQGLFVSTDAAQHWNSVLTPTAGLPPDSYTALAFNGNAPDIFYTATAGHGIFISTNGGSSWTSASNGLPQGSAITSLSFAPDTNQLWAATSSHIYQADSKATSWQAADTGLPADISINTVHPASESGGPHGFIYAGTNRGFYLSRDSGKHWSRGQVPLSGTSIHCMLVDFRNTQTTAIYVGTDVGVLASDDNGQNWRNIGSGFPKGQPVYALVLGAESYSQLFAATDNSVYMFPGTNTGFGLTRIITIAAIIVFFYLLYRVADLSRKRRRKNKQAEQTEQAPSEPLPPAPKD</sequence>
<keyword evidence="3" id="KW-0732">Signal</keyword>
<keyword evidence="2" id="KW-0812">Transmembrane</keyword>
<feature type="transmembrane region" description="Helical" evidence="2">
    <location>
        <begin position="339"/>
        <end position="360"/>
    </location>
</feature>
<dbReference type="RefSeq" id="WP_129888777.1">
    <property type="nucleotide sequence ID" value="NZ_CP035758.1"/>
</dbReference>
<evidence type="ECO:0000313" key="4">
    <source>
        <dbReference type="EMBL" id="QBD77724.1"/>
    </source>
</evidence>
<keyword evidence="2" id="KW-0472">Membrane</keyword>
<dbReference type="GO" id="GO:0010411">
    <property type="term" value="P:xyloglucan metabolic process"/>
    <property type="evidence" value="ECO:0007669"/>
    <property type="project" value="TreeGrafter"/>
</dbReference>
<keyword evidence="5" id="KW-1185">Reference proteome</keyword>
<feature type="chain" id="PRO_5020363481" description="Photosynthesis system II assembly factor Ycf48/Hcf136-like domain-containing protein" evidence="3">
    <location>
        <begin position="18"/>
        <end position="390"/>
    </location>
</feature>
<evidence type="ECO:0000256" key="3">
    <source>
        <dbReference type="SAM" id="SignalP"/>
    </source>
</evidence>
<organism evidence="4 5">
    <name type="scientific">Ktedonosporobacter rubrisoli</name>
    <dbReference type="NCBI Taxonomy" id="2509675"/>
    <lineage>
        <taxon>Bacteria</taxon>
        <taxon>Bacillati</taxon>
        <taxon>Chloroflexota</taxon>
        <taxon>Ktedonobacteria</taxon>
        <taxon>Ktedonobacterales</taxon>
        <taxon>Ktedonosporobacteraceae</taxon>
        <taxon>Ktedonosporobacter</taxon>
    </lineage>
</organism>
<dbReference type="Proteomes" id="UP000290365">
    <property type="component" value="Chromosome"/>
</dbReference>
<dbReference type="KEGG" id="kbs:EPA93_17690"/>
<dbReference type="InterPro" id="IPR015943">
    <property type="entry name" value="WD40/YVTN_repeat-like_dom_sf"/>
</dbReference>
<gene>
    <name evidence="4" type="ORF">EPA93_17690</name>
</gene>
<evidence type="ECO:0000313" key="5">
    <source>
        <dbReference type="Proteomes" id="UP000290365"/>
    </source>
</evidence>
<protein>
    <recommendedName>
        <fullName evidence="6">Photosynthesis system II assembly factor Ycf48/Hcf136-like domain-containing protein</fullName>
    </recommendedName>
</protein>
<proteinExistence type="predicted"/>
<feature type="region of interest" description="Disordered" evidence="1">
    <location>
        <begin position="367"/>
        <end position="390"/>
    </location>
</feature>
<dbReference type="SUPFAM" id="SSF110296">
    <property type="entry name" value="Oligoxyloglucan reducing end-specific cellobiohydrolase"/>
    <property type="match status" value="1"/>
</dbReference>
<dbReference type="PANTHER" id="PTHR43739">
    <property type="entry name" value="XYLOGLUCANASE (EUROFUNG)"/>
    <property type="match status" value="1"/>
</dbReference>
<dbReference type="InterPro" id="IPR052025">
    <property type="entry name" value="Xyloglucanase_GH74"/>
</dbReference>
<feature type="signal peptide" evidence="3">
    <location>
        <begin position="1"/>
        <end position="17"/>
    </location>
</feature>
<dbReference type="OrthoDB" id="142870at2"/>
<dbReference type="AlphaFoldDB" id="A0A4P6JQY7"/>
<dbReference type="Gene3D" id="2.130.10.10">
    <property type="entry name" value="YVTN repeat-like/Quinoprotein amine dehydrogenase"/>
    <property type="match status" value="2"/>
</dbReference>
<keyword evidence="2" id="KW-1133">Transmembrane helix</keyword>
<name>A0A4P6JQY7_KTERU</name>
<evidence type="ECO:0000256" key="2">
    <source>
        <dbReference type="SAM" id="Phobius"/>
    </source>
</evidence>